<feature type="region of interest" description="Disordered" evidence="1">
    <location>
        <begin position="41"/>
        <end position="84"/>
    </location>
</feature>
<evidence type="ECO:0000313" key="2">
    <source>
        <dbReference type="EMBL" id="KHD77743.1"/>
    </source>
</evidence>
<dbReference type="Proteomes" id="UP000054537">
    <property type="component" value="Unassembled WGS sequence"/>
</dbReference>
<name>A0A0A6URW0_ACTUT</name>
<comment type="caution">
    <text evidence="2">The sequence shown here is derived from an EMBL/GenBank/DDBJ whole genome shotgun (WGS) entry which is preliminary data.</text>
</comment>
<evidence type="ECO:0000313" key="3">
    <source>
        <dbReference type="Proteomes" id="UP000054537"/>
    </source>
</evidence>
<sequence>MKHPLRWIERDEELPAALTREEPAQLNGLLRKVLVSLEEKQPGRSPRWVTAPGIVAAPRGGRPRSSAQPSGFAGAAIRTSGFGA</sequence>
<dbReference type="STRING" id="1869.MB27_09825"/>
<protein>
    <submittedName>
        <fullName evidence="2">Uncharacterized protein</fullName>
    </submittedName>
</protein>
<reference evidence="2 3" key="1">
    <citation type="submission" date="2014-10" db="EMBL/GenBank/DDBJ databases">
        <title>Draft genome sequence of Actinoplanes utahensis NRRL 12052.</title>
        <authorList>
            <person name="Velasco-Bucheli B."/>
            <person name="del Cerro C."/>
            <person name="Hormigo D."/>
            <person name="Garcia J.L."/>
            <person name="Acebal C."/>
            <person name="Arroyo M."/>
            <person name="de la Mata I."/>
        </authorList>
    </citation>
    <scope>NUCLEOTIDE SEQUENCE [LARGE SCALE GENOMIC DNA]</scope>
    <source>
        <strain evidence="2 3">NRRL 12052</strain>
    </source>
</reference>
<dbReference type="EMBL" id="JRTT01000009">
    <property type="protein sequence ID" value="KHD77743.1"/>
    <property type="molecule type" value="Genomic_DNA"/>
</dbReference>
<keyword evidence="3" id="KW-1185">Reference proteome</keyword>
<organism evidence="2 3">
    <name type="scientific">Actinoplanes utahensis</name>
    <dbReference type="NCBI Taxonomy" id="1869"/>
    <lineage>
        <taxon>Bacteria</taxon>
        <taxon>Bacillati</taxon>
        <taxon>Actinomycetota</taxon>
        <taxon>Actinomycetes</taxon>
        <taxon>Micromonosporales</taxon>
        <taxon>Micromonosporaceae</taxon>
        <taxon>Actinoplanes</taxon>
    </lineage>
</organism>
<accession>A0A0A6URW0</accession>
<dbReference type="RefSeq" id="WP_043523878.1">
    <property type="nucleotide sequence ID" value="NZ_BAABKU010000035.1"/>
</dbReference>
<dbReference type="AlphaFoldDB" id="A0A0A6URW0"/>
<gene>
    <name evidence="2" type="ORF">MB27_09825</name>
</gene>
<evidence type="ECO:0000256" key="1">
    <source>
        <dbReference type="SAM" id="MobiDB-lite"/>
    </source>
</evidence>
<proteinExistence type="predicted"/>